<dbReference type="Pfam" id="PF21787">
    <property type="entry name" value="TNP-like_RNaseH_N"/>
    <property type="match status" value="1"/>
</dbReference>
<accession>A0A834IU82</accession>
<evidence type="ECO:0000313" key="3">
    <source>
        <dbReference type="Proteomes" id="UP000625711"/>
    </source>
</evidence>
<proteinExistence type="predicted"/>
<sequence length="230" mass="26711">MSLYKDVFQKEQHSDCSLKKHHQKEPRSFRSHIKEFGYSSQLCLSQSAEIIYKKVMSYEHIARNKKLITFHKSRFANMSLSSLANQSSSPKSRHLTIQEKVLVVARLKSSGEAYRILAKIFGFSSKHACLELIKHIPMRAGLNEQIFLSLKSTVQDMMLQDRFCIMMFDKIKVAPNLQYNVKEDYINGLVSQWSYNKGAMADYANKCFYGEGIILKMETTYLLHVFKWSN</sequence>
<reference evidence="2" key="1">
    <citation type="submission" date="2020-08" db="EMBL/GenBank/DDBJ databases">
        <title>Genome sequencing and assembly of the red palm weevil Rhynchophorus ferrugineus.</title>
        <authorList>
            <person name="Dias G.B."/>
            <person name="Bergman C.M."/>
            <person name="Manee M."/>
        </authorList>
    </citation>
    <scope>NUCLEOTIDE SEQUENCE</scope>
    <source>
        <strain evidence="2">AA-2017</strain>
        <tissue evidence="2">Whole larva</tissue>
    </source>
</reference>
<dbReference type="EMBL" id="JAACXV010000014">
    <property type="protein sequence ID" value="KAF7287304.1"/>
    <property type="molecule type" value="Genomic_DNA"/>
</dbReference>
<dbReference type="InterPro" id="IPR048365">
    <property type="entry name" value="TNP-like_RNaseH_N"/>
</dbReference>
<dbReference type="OrthoDB" id="6627680at2759"/>
<organism evidence="2 3">
    <name type="scientific">Rhynchophorus ferrugineus</name>
    <name type="common">Red palm weevil</name>
    <name type="synonym">Curculio ferrugineus</name>
    <dbReference type="NCBI Taxonomy" id="354439"/>
    <lineage>
        <taxon>Eukaryota</taxon>
        <taxon>Metazoa</taxon>
        <taxon>Ecdysozoa</taxon>
        <taxon>Arthropoda</taxon>
        <taxon>Hexapoda</taxon>
        <taxon>Insecta</taxon>
        <taxon>Pterygota</taxon>
        <taxon>Neoptera</taxon>
        <taxon>Endopterygota</taxon>
        <taxon>Coleoptera</taxon>
        <taxon>Polyphaga</taxon>
        <taxon>Cucujiformia</taxon>
        <taxon>Curculionidae</taxon>
        <taxon>Dryophthorinae</taxon>
        <taxon>Rhynchophorus</taxon>
    </lineage>
</organism>
<dbReference type="AlphaFoldDB" id="A0A834IU82"/>
<feature type="domain" description="Transposable element P transposase-like RNase H" evidence="1">
    <location>
        <begin position="140"/>
        <end position="191"/>
    </location>
</feature>
<evidence type="ECO:0000313" key="2">
    <source>
        <dbReference type="EMBL" id="KAF7287304.1"/>
    </source>
</evidence>
<keyword evidence="3" id="KW-1185">Reference proteome</keyword>
<name>A0A834IU82_RHYFE</name>
<comment type="caution">
    <text evidence="2">The sequence shown here is derived from an EMBL/GenBank/DDBJ whole genome shotgun (WGS) entry which is preliminary data.</text>
</comment>
<protein>
    <recommendedName>
        <fullName evidence="1">Transposable element P transposase-like RNase H domain-containing protein</fullName>
    </recommendedName>
</protein>
<gene>
    <name evidence="2" type="ORF">GWI33_001669</name>
</gene>
<dbReference type="Proteomes" id="UP000625711">
    <property type="component" value="Unassembled WGS sequence"/>
</dbReference>
<evidence type="ECO:0000259" key="1">
    <source>
        <dbReference type="Pfam" id="PF21787"/>
    </source>
</evidence>